<evidence type="ECO:0000313" key="2">
    <source>
        <dbReference type="EMBL" id="KAH7109841.1"/>
    </source>
</evidence>
<keyword evidence="3" id="KW-1185">Reference proteome</keyword>
<dbReference type="SUPFAM" id="SSF50998">
    <property type="entry name" value="Quinoprotein alcohol dehydrogenase-like"/>
    <property type="match status" value="1"/>
</dbReference>
<dbReference type="PANTHER" id="PTHR16220">
    <property type="entry name" value="WD REPEAT PROTEIN 8-RELATED"/>
    <property type="match status" value="1"/>
</dbReference>
<feature type="compositionally biased region" description="Polar residues" evidence="1">
    <location>
        <begin position="9"/>
        <end position="23"/>
    </location>
</feature>
<dbReference type="AlphaFoldDB" id="A0A9P9CZT0"/>
<dbReference type="InterPro" id="IPR001680">
    <property type="entry name" value="WD40_rpt"/>
</dbReference>
<sequence>MEDIETSHQFKATSHPLSSPTANHIASLSGSRLQIRCIFSLEIVRNIALPSSQDLRTSRLAWSPPSTSIIPNNDTSTPPRRAPAPQSNRILVSDDETTRVYDLRDEKWNAVIRNGSGGMGKTVHVEFGRTESEVLVWSDFTSRVTIWCLRSGRSVEIRDPKFIGRDSKGWGYRPYPPSSPGKGRGSALALLCRTAGQDLLLLLAPKTNTVLKRIDLPTTDACGLKWSLDGRWLALWDSPSTGYNLHIYTADGHLFRTLTREPLPPDESRDWSIEGLGIKSVEWVPGGRWLAIGGWDRRVRILSTQTFAPVVFLDHTASISVPSAPVYVESVDARGYRTYNIATQPFVPPKAAVEKTDSGIKEGISVLAFSPDGTMCATRDDSTPTTVWIWDLVALCPKIILVQYRPVKSLLWHPGMDRLLLVQCVMDAPVVYVWDAGGVFARAESRGEGMEVSTGSASGSWSKKVPEPPAILDLSSSFVLPGISTSTSTSTSSSMPKPPSKISAKWLAPSISTSTSTSTPIKKTRTKKPVLLLSHPSSHILIWPWGKDQILRFADQEGDESDDSLFEILTGKRGTEYREVDEDGVMEGEDGYGDEGEDEEDEEQGFEDTFRGKGGRGLAYIPPNLLLIPGFDRNHSSPFT</sequence>
<gene>
    <name evidence="2" type="ORF">B0J11DRAFT_601327</name>
</gene>
<dbReference type="SMART" id="SM00320">
    <property type="entry name" value="WD40"/>
    <property type="match status" value="2"/>
</dbReference>
<dbReference type="Pfam" id="PF00400">
    <property type="entry name" value="WD40"/>
    <property type="match status" value="1"/>
</dbReference>
<dbReference type="OrthoDB" id="308690at2759"/>
<feature type="region of interest" description="Disordered" evidence="1">
    <location>
        <begin position="1"/>
        <end position="23"/>
    </location>
</feature>
<protein>
    <submittedName>
        <fullName evidence="2">Quinon protein alcohol dehydrogenase-like superfamily</fullName>
    </submittedName>
</protein>
<dbReference type="InterPro" id="IPR015943">
    <property type="entry name" value="WD40/YVTN_repeat-like_dom_sf"/>
</dbReference>
<organism evidence="2 3">
    <name type="scientific">Dendryphion nanum</name>
    <dbReference type="NCBI Taxonomy" id="256645"/>
    <lineage>
        <taxon>Eukaryota</taxon>
        <taxon>Fungi</taxon>
        <taxon>Dikarya</taxon>
        <taxon>Ascomycota</taxon>
        <taxon>Pezizomycotina</taxon>
        <taxon>Dothideomycetes</taxon>
        <taxon>Pleosporomycetidae</taxon>
        <taxon>Pleosporales</taxon>
        <taxon>Torulaceae</taxon>
        <taxon>Dendryphion</taxon>
    </lineage>
</organism>
<dbReference type="GO" id="GO:1990810">
    <property type="term" value="P:microtubule anchoring at mitotic spindle pole body"/>
    <property type="evidence" value="ECO:0007669"/>
    <property type="project" value="TreeGrafter"/>
</dbReference>
<dbReference type="InterPro" id="IPR052778">
    <property type="entry name" value="Centrosome-WD_assoc"/>
</dbReference>
<dbReference type="GO" id="GO:0005815">
    <property type="term" value="C:microtubule organizing center"/>
    <property type="evidence" value="ECO:0007669"/>
    <property type="project" value="TreeGrafter"/>
</dbReference>
<proteinExistence type="predicted"/>
<comment type="caution">
    <text evidence="2">The sequence shown here is derived from an EMBL/GenBank/DDBJ whole genome shotgun (WGS) entry which is preliminary data.</text>
</comment>
<dbReference type="InterPro" id="IPR011047">
    <property type="entry name" value="Quinoprotein_ADH-like_sf"/>
</dbReference>
<feature type="compositionally biased region" description="Acidic residues" evidence="1">
    <location>
        <begin position="582"/>
        <end position="606"/>
    </location>
</feature>
<dbReference type="GO" id="GO:1990811">
    <property type="term" value="C:MWP complex"/>
    <property type="evidence" value="ECO:0007669"/>
    <property type="project" value="TreeGrafter"/>
</dbReference>
<evidence type="ECO:0000256" key="1">
    <source>
        <dbReference type="SAM" id="MobiDB-lite"/>
    </source>
</evidence>
<dbReference type="PANTHER" id="PTHR16220:SF0">
    <property type="entry name" value="WD REPEAT-CONTAINING PROTEIN WRAP73"/>
    <property type="match status" value="1"/>
</dbReference>
<evidence type="ECO:0000313" key="3">
    <source>
        <dbReference type="Proteomes" id="UP000700596"/>
    </source>
</evidence>
<accession>A0A9P9CZT0</accession>
<dbReference type="Gene3D" id="2.130.10.10">
    <property type="entry name" value="YVTN repeat-like/Quinoprotein amine dehydrogenase"/>
    <property type="match status" value="2"/>
</dbReference>
<name>A0A9P9CZT0_9PLEO</name>
<feature type="region of interest" description="Disordered" evidence="1">
    <location>
        <begin position="60"/>
        <end position="86"/>
    </location>
</feature>
<feature type="compositionally biased region" description="Polar residues" evidence="1">
    <location>
        <begin position="64"/>
        <end position="78"/>
    </location>
</feature>
<feature type="region of interest" description="Disordered" evidence="1">
    <location>
        <begin position="582"/>
        <end position="615"/>
    </location>
</feature>
<dbReference type="EMBL" id="JAGMWT010000030">
    <property type="protein sequence ID" value="KAH7109841.1"/>
    <property type="molecule type" value="Genomic_DNA"/>
</dbReference>
<reference evidence="2" key="1">
    <citation type="journal article" date="2021" name="Nat. Commun.">
        <title>Genetic determinants of endophytism in the Arabidopsis root mycobiome.</title>
        <authorList>
            <person name="Mesny F."/>
            <person name="Miyauchi S."/>
            <person name="Thiergart T."/>
            <person name="Pickel B."/>
            <person name="Atanasova L."/>
            <person name="Karlsson M."/>
            <person name="Huettel B."/>
            <person name="Barry K.W."/>
            <person name="Haridas S."/>
            <person name="Chen C."/>
            <person name="Bauer D."/>
            <person name="Andreopoulos W."/>
            <person name="Pangilinan J."/>
            <person name="LaButti K."/>
            <person name="Riley R."/>
            <person name="Lipzen A."/>
            <person name="Clum A."/>
            <person name="Drula E."/>
            <person name="Henrissat B."/>
            <person name="Kohler A."/>
            <person name="Grigoriev I.V."/>
            <person name="Martin F.M."/>
            <person name="Hacquard S."/>
        </authorList>
    </citation>
    <scope>NUCLEOTIDE SEQUENCE</scope>
    <source>
        <strain evidence="2">MPI-CAGE-CH-0243</strain>
    </source>
</reference>
<dbReference type="Proteomes" id="UP000700596">
    <property type="component" value="Unassembled WGS sequence"/>
</dbReference>